<dbReference type="EnsemblMetazoa" id="AMAM014436-RA">
    <property type="protein sequence ID" value="AMAM014436-PA"/>
    <property type="gene ID" value="AMAM014436"/>
</dbReference>
<evidence type="ECO:0000256" key="2">
    <source>
        <dbReference type="ARBA" id="ARBA00022966"/>
    </source>
</evidence>
<dbReference type="Pfam" id="PF00207">
    <property type="entry name" value="A2M"/>
    <property type="match status" value="1"/>
</dbReference>
<dbReference type="Gene3D" id="1.50.10.20">
    <property type="match status" value="1"/>
</dbReference>
<dbReference type="InterPro" id="IPR013783">
    <property type="entry name" value="Ig-like_fold"/>
</dbReference>
<reference evidence="5" key="2">
    <citation type="submission" date="2020-05" db="UniProtKB">
        <authorList>
            <consortium name="EnsemblMetazoa"/>
        </authorList>
    </citation>
    <scope>IDENTIFICATION</scope>
    <source>
        <strain evidence="5">maculatus3</strain>
    </source>
</reference>
<protein>
    <recommendedName>
        <fullName evidence="7">Alpha-macroglobulin receptor-binding domain-containing protein</fullName>
    </recommendedName>
</protein>
<evidence type="ECO:0000259" key="4">
    <source>
        <dbReference type="Pfam" id="PF07678"/>
    </source>
</evidence>
<keyword evidence="1" id="KW-0732">Signal</keyword>
<name>A0A182SVT1_9DIPT</name>
<dbReference type="AlphaFoldDB" id="A0A182SVT1"/>
<accession>A0A182SVT1</accession>
<feature type="domain" description="Alpha-2-macroglobulin" evidence="3">
    <location>
        <begin position="7"/>
        <end position="76"/>
    </location>
</feature>
<dbReference type="InterPro" id="IPR008930">
    <property type="entry name" value="Terpenoid_cyclase/PrenylTrfase"/>
</dbReference>
<evidence type="ECO:0000313" key="6">
    <source>
        <dbReference type="Proteomes" id="UP000075901"/>
    </source>
</evidence>
<evidence type="ECO:0000313" key="5">
    <source>
        <dbReference type="EnsemblMetazoa" id="AMAM014436-PA"/>
    </source>
</evidence>
<proteinExistence type="predicted"/>
<keyword evidence="6" id="KW-1185">Reference proteome</keyword>
<sequence>NREALPFQFHPPPHINQFTVCAFVFSLTEGLGIAAPVQWQRQQDIEIYLHIPYSAKKLEAVSIDVYIVNNRLETEEFVLVELLNTANEFQFLNNSGRTDATKKILYGRLKPNEVQRAEFLIRPKKLGSIRLRAHAYTQDNSTDRLEDVKLPIPRTVDIGSEKITLALHREQLQIASLPVSLLLDKLAPSDPFTESMKASLTLDVLALAKLEWTERKTLAESMINESSTKIMPYGKTNAYFTIPDQHTPASECWDTVVALQALIYSNRHLGSMDIERAILSALDWLRTKQTDDGRFCADEVAHDEVKQIEKTAHVLLTFLEVRNYIWRYVSVINKARNYLLSSTAMLREPYHLALVGHVLRFSLRQATGREDRALIDE</sequence>
<keyword evidence="2" id="KW-0882">Thioester bond</keyword>
<dbReference type="GO" id="GO:0004866">
    <property type="term" value="F:endopeptidase inhibitor activity"/>
    <property type="evidence" value="ECO:0007669"/>
    <property type="project" value="InterPro"/>
</dbReference>
<feature type="domain" description="Alpha-macroglobulin-like TED" evidence="4">
    <location>
        <begin position="215"/>
        <end position="365"/>
    </location>
</feature>
<dbReference type="Pfam" id="PF07678">
    <property type="entry name" value="TED_complement"/>
    <property type="match status" value="1"/>
</dbReference>
<dbReference type="PANTHER" id="PTHR11412">
    <property type="entry name" value="MACROGLOBULIN / COMPLEMENT"/>
    <property type="match status" value="1"/>
</dbReference>
<dbReference type="GO" id="GO:0005615">
    <property type="term" value="C:extracellular space"/>
    <property type="evidence" value="ECO:0007669"/>
    <property type="project" value="InterPro"/>
</dbReference>
<dbReference type="Proteomes" id="UP000075901">
    <property type="component" value="Unassembled WGS sequence"/>
</dbReference>
<dbReference type="InterPro" id="IPR050473">
    <property type="entry name" value="A2M/Complement_sys"/>
</dbReference>
<dbReference type="InterPro" id="IPR011626">
    <property type="entry name" value="Alpha-macroglobulin_TED"/>
</dbReference>
<dbReference type="SUPFAM" id="SSF48239">
    <property type="entry name" value="Terpenoid cyclases/Protein prenyltransferases"/>
    <property type="match status" value="1"/>
</dbReference>
<dbReference type="PANTHER" id="PTHR11412:SF136">
    <property type="entry name" value="CD109 ANTIGEN"/>
    <property type="match status" value="1"/>
</dbReference>
<reference evidence="6" key="1">
    <citation type="submission" date="2013-09" db="EMBL/GenBank/DDBJ databases">
        <title>The Genome Sequence of Anopheles maculatus species B.</title>
        <authorList>
            <consortium name="The Broad Institute Genomics Platform"/>
            <person name="Neafsey D.E."/>
            <person name="Besansky N."/>
            <person name="Howell P."/>
            <person name="Walton C."/>
            <person name="Young S.K."/>
            <person name="Zeng Q."/>
            <person name="Gargeya S."/>
            <person name="Fitzgerald M."/>
            <person name="Haas B."/>
            <person name="Abouelleil A."/>
            <person name="Allen A.W."/>
            <person name="Alvarado L."/>
            <person name="Arachchi H.M."/>
            <person name="Berlin A.M."/>
            <person name="Chapman S.B."/>
            <person name="Gainer-Dewar J."/>
            <person name="Goldberg J."/>
            <person name="Griggs A."/>
            <person name="Gujja S."/>
            <person name="Hansen M."/>
            <person name="Howarth C."/>
            <person name="Imamovic A."/>
            <person name="Ireland A."/>
            <person name="Larimer J."/>
            <person name="McCowan C."/>
            <person name="Murphy C."/>
            <person name="Pearson M."/>
            <person name="Poon T.W."/>
            <person name="Priest M."/>
            <person name="Roberts A."/>
            <person name="Saif S."/>
            <person name="Shea T."/>
            <person name="Sisk P."/>
            <person name="Sykes S."/>
            <person name="Wortman J."/>
            <person name="Nusbaum C."/>
            <person name="Birren B."/>
        </authorList>
    </citation>
    <scope>NUCLEOTIDE SEQUENCE [LARGE SCALE GENOMIC DNA]</scope>
    <source>
        <strain evidence="6">maculatus3</strain>
    </source>
</reference>
<evidence type="ECO:0000259" key="3">
    <source>
        <dbReference type="Pfam" id="PF00207"/>
    </source>
</evidence>
<organism evidence="5 6">
    <name type="scientific">Anopheles maculatus</name>
    <dbReference type="NCBI Taxonomy" id="74869"/>
    <lineage>
        <taxon>Eukaryota</taxon>
        <taxon>Metazoa</taxon>
        <taxon>Ecdysozoa</taxon>
        <taxon>Arthropoda</taxon>
        <taxon>Hexapoda</taxon>
        <taxon>Insecta</taxon>
        <taxon>Pterygota</taxon>
        <taxon>Neoptera</taxon>
        <taxon>Endopterygota</taxon>
        <taxon>Diptera</taxon>
        <taxon>Nematocera</taxon>
        <taxon>Culicoidea</taxon>
        <taxon>Culicidae</taxon>
        <taxon>Anophelinae</taxon>
        <taxon>Anopheles</taxon>
        <taxon>Anopheles maculatus group</taxon>
    </lineage>
</organism>
<evidence type="ECO:0008006" key="7">
    <source>
        <dbReference type="Google" id="ProtNLM"/>
    </source>
</evidence>
<dbReference type="Gene3D" id="2.60.40.10">
    <property type="entry name" value="Immunoglobulins"/>
    <property type="match status" value="1"/>
</dbReference>
<dbReference type="VEuPathDB" id="VectorBase:AMAM014436"/>
<dbReference type="InterPro" id="IPR001599">
    <property type="entry name" value="Macroglobln_a2"/>
</dbReference>
<evidence type="ECO:0000256" key="1">
    <source>
        <dbReference type="ARBA" id="ARBA00022729"/>
    </source>
</evidence>